<evidence type="ECO:0000313" key="17">
    <source>
        <dbReference type="Proteomes" id="UP000694428"/>
    </source>
</evidence>
<comment type="subunit">
    <text evidence="3">Homotetramer.</text>
</comment>
<evidence type="ECO:0000256" key="2">
    <source>
        <dbReference type="ARBA" id="ARBA00007122"/>
    </source>
</evidence>
<evidence type="ECO:0000256" key="1">
    <source>
        <dbReference type="ARBA" id="ARBA00005195"/>
    </source>
</evidence>
<feature type="binding site" evidence="11">
    <location>
        <begin position="397"/>
        <end position="399"/>
    </location>
    <ligand>
        <name>NAD(+)</name>
        <dbReference type="ChEBI" id="CHEBI:57540"/>
    </ligand>
</feature>
<comment type="function">
    <text evidence="8">Catalyzes the hydrolysis of S-adenosyl-L-homocysteine to form adenosine and homocysteine. Binds copper ions.</text>
</comment>
<dbReference type="FunFam" id="3.40.50.1480:FF:000004">
    <property type="entry name" value="Adenosylhomocysteinase"/>
    <property type="match status" value="1"/>
</dbReference>
<feature type="binding site" evidence="11">
    <location>
        <position position="341"/>
    </location>
    <ligand>
        <name>NAD(+)</name>
        <dbReference type="ChEBI" id="CHEBI:57540"/>
    </ligand>
</feature>
<evidence type="ECO:0000259" key="15">
    <source>
        <dbReference type="SMART" id="SM00997"/>
    </source>
</evidence>
<dbReference type="GO" id="GO:0033353">
    <property type="term" value="P:S-adenosylmethionine cycle"/>
    <property type="evidence" value="ECO:0007669"/>
    <property type="project" value="TreeGrafter"/>
</dbReference>
<dbReference type="InterPro" id="IPR020082">
    <property type="entry name" value="S-Ado-L-homoCys_hydrolase_CS"/>
</dbReference>
<dbReference type="PROSITE" id="PS00739">
    <property type="entry name" value="ADOHCYASE_2"/>
    <property type="match status" value="1"/>
</dbReference>
<dbReference type="InterPro" id="IPR036291">
    <property type="entry name" value="NAD(P)-bd_dom_sf"/>
</dbReference>
<dbReference type="PIRSF" id="PIRSF001109">
    <property type="entry name" value="Ad_hcy_hydrolase"/>
    <property type="match status" value="1"/>
</dbReference>
<feature type="binding site" evidence="10">
    <location>
        <position position="154"/>
    </location>
    <ligand>
        <name>substrate</name>
    </ligand>
</feature>
<feature type="region of interest" description="Disordered" evidence="14">
    <location>
        <begin position="45"/>
        <end position="94"/>
    </location>
</feature>
<evidence type="ECO:0000256" key="13">
    <source>
        <dbReference type="RuleBase" id="RU004166"/>
    </source>
</evidence>
<evidence type="ECO:0000256" key="10">
    <source>
        <dbReference type="PIRSR" id="PIRSR001109-1"/>
    </source>
</evidence>
<feature type="domain" description="S-adenosyl-L-homocysteine hydrolase NAD binding" evidence="15">
    <location>
        <begin position="289"/>
        <end position="450"/>
    </location>
</feature>
<dbReference type="InterPro" id="IPR015878">
    <property type="entry name" value="Ado_hCys_hydrolase_NAD-bd"/>
</dbReference>
<evidence type="ECO:0000256" key="3">
    <source>
        <dbReference type="ARBA" id="ARBA00011881"/>
    </source>
</evidence>
<feature type="binding site" evidence="11">
    <location>
        <begin position="255"/>
        <end position="257"/>
    </location>
    <ligand>
        <name>NAD(+)</name>
        <dbReference type="ChEBI" id="CHEBI:57540"/>
    </ligand>
</feature>
<dbReference type="Pfam" id="PF00670">
    <property type="entry name" value="AdoHcyase_NAD"/>
    <property type="match status" value="1"/>
</dbReference>
<dbReference type="Gene3D" id="3.40.50.720">
    <property type="entry name" value="NAD(P)-binding Rossmann-like Domain"/>
    <property type="match status" value="1"/>
</dbReference>
<reference evidence="16" key="1">
    <citation type="submission" date="2025-08" db="UniProtKB">
        <authorList>
            <consortium name="Ensembl"/>
        </authorList>
    </citation>
    <scope>IDENTIFICATION</scope>
</reference>
<dbReference type="SUPFAM" id="SSF51735">
    <property type="entry name" value="NAD(P)-binding Rossmann-fold domains"/>
    <property type="match status" value="1"/>
</dbReference>
<keyword evidence="5 12" id="KW-0378">Hydrolase</keyword>
<evidence type="ECO:0000256" key="14">
    <source>
        <dbReference type="SAM" id="MobiDB-lite"/>
    </source>
</evidence>
<dbReference type="InterPro" id="IPR000043">
    <property type="entry name" value="Adenosylhomocysteinase-like"/>
</dbReference>
<proteinExistence type="inferred from homology"/>
<dbReference type="AlphaFoldDB" id="A0A8C9L591"/>
<evidence type="ECO:0000256" key="5">
    <source>
        <dbReference type="ARBA" id="ARBA00022801"/>
    </source>
</evidence>
<organism evidence="16 17">
    <name type="scientific">Pavo cristatus</name>
    <name type="common">Indian peafowl</name>
    <name type="synonym">Blue peafowl</name>
    <dbReference type="NCBI Taxonomy" id="9049"/>
    <lineage>
        <taxon>Eukaryota</taxon>
        <taxon>Metazoa</taxon>
        <taxon>Chordata</taxon>
        <taxon>Craniata</taxon>
        <taxon>Vertebrata</taxon>
        <taxon>Euteleostomi</taxon>
        <taxon>Archelosauria</taxon>
        <taxon>Archosauria</taxon>
        <taxon>Dinosauria</taxon>
        <taxon>Saurischia</taxon>
        <taxon>Theropoda</taxon>
        <taxon>Coelurosauria</taxon>
        <taxon>Aves</taxon>
        <taxon>Neognathae</taxon>
        <taxon>Galloanserae</taxon>
        <taxon>Galliformes</taxon>
        <taxon>Phasianidae</taxon>
        <taxon>Phasianinae</taxon>
        <taxon>Pavo</taxon>
    </lineage>
</organism>
<dbReference type="GO" id="GO:0006730">
    <property type="term" value="P:one-carbon metabolic process"/>
    <property type="evidence" value="ECO:0007669"/>
    <property type="project" value="UniProtKB-KW"/>
</dbReference>
<dbReference type="Proteomes" id="UP000694428">
    <property type="component" value="Unplaced"/>
</dbReference>
<reference evidence="16" key="2">
    <citation type="submission" date="2025-09" db="UniProtKB">
        <authorList>
            <consortium name="Ensembl"/>
        </authorList>
    </citation>
    <scope>IDENTIFICATION</scope>
</reference>
<dbReference type="PROSITE" id="PS00738">
    <property type="entry name" value="ADOHCYASE_1"/>
    <property type="match status" value="1"/>
</dbReference>
<comment type="similarity">
    <text evidence="2 13">Belongs to the adenosylhomocysteinase family.</text>
</comment>
<feature type="binding site" evidence="11">
    <location>
        <position position="451"/>
    </location>
    <ligand>
        <name>NAD(+)</name>
        <dbReference type="ChEBI" id="CHEBI:57540"/>
    </ligand>
</feature>
<feature type="binding site" evidence="10">
    <location>
        <position position="284"/>
    </location>
    <ligand>
        <name>substrate</name>
    </ligand>
</feature>
<feature type="compositionally biased region" description="Pro residues" evidence="14">
    <location>
        <begin position="75"/>
        <end position="91"/>
    </location>
</feature>
<feature type="binding site" evidence="10">
    <location>
        <position position="254"/>
    </location>
    <ligand>
        <name>substrate</name>
    </ligand>
</feature>
<dbReference type="HAMAP" id="MF_00563">
    <property type="entry name" value="AdoHcyase"/>
    <property type="match status" value="1"/>
</dbReference>
<evidence type="ECO:0000256" key="8">
    <source>
        <dbReference type="ARBA" id="ARBA00045926"/>
    </source>
</evidence>
<dbReference type="NCBIfam" id="NF004005">
    <property type="entry name" value="PRK05476.2-3"/>
    <property type="match status" value="1"/>
</dbReference>
<protein>
    <recommendedName>
        <fullName evidence="7 12">Adenosylhomocysteinase</fullName>
        <ecNumber evidence="7 12">3.13.2.1</ecNumber>
    </recommendedName>
</protein>
<dbReference type="InterPro" id="IPR042172">
    <property type="entry name" value="Adenosylhomocyst_ase-like_sf"/>
</dbReference>
<dbReference type="SUPFAM" id="SSF52283">
    <property type="entry name" value="Formate/glycerate dehydrogenase catalytic domain-like"/>
    <property type="match status" value="1"/>
</dbReference>
<evidence type="ECO:0000256" key="11">
    <source>
        <dbReference type="PIRSR" id="PIRSR001109-2"/>
    </source>
</evidence>
<evidence type="ECO:0000256" key="12">
    <source>
        <dbReference type="RuleBase" id="RU000548"/>
    </source>
</evidence>
<dbReference type="FunFam" id="3.40.50.720:FF:000004">
    <property type="entry name" value="Adenosylhomocysteinase"/>
    <property type="match status" value="1"/>
</dbReference>
<evidence type="ECO:0000256" key="6">
    <source>
        <dbReference type="ARBA" id="ARBA00023027"/>
    </source>
</evidence>
<dbReference type="SMART" id="SM00997">
    <property type="entry name" value="AdoHcyase_NAD"/>
    <property type="match status" value="1"/>
</dbReference>
<comment type="cofactor">
    <cofactor evidence="11 12">
        <name>NAD(+)</name>
        <dbReference type="ChEBI" id="CHEBI:57540"/>
    </cofactor>
    <text evidence="11 12">Binds 1 NAD(+) per subunit.</text>
</comment>
<name>A0A8C9L591_PAVCR</name>
<evidence type="ECO:0000256" key="9">
    <source>
        <dbReference type="ARBA" id="ARBA00047800"/>
    </source>
</evidence>
<evidence type="ECO:0000256" key="7">
    <source>
        <dbReference type="ARBA" id="ARBA00034527"/>
    </source>
</evidence>
<feature type="binding site" evidence="11">
    <location>
        <position position="444"/>
    </location>
    <ligand>
        <name>NAD(+)</name>
        <dbReference type="ChEBI" id="CHEBI:57540"/>
    </ligand>
</feature>
<dbReference type="PANTHER" id="PTHR23420">
    <property type="entry name" value="ADENOSYLHOMOCYSTEINASE"/>
    <property type="match status" value="1"/>
</dbReference>
<dbReference type="CDD" id="cd00401">
    <property type="entry name" value="SAHH"/>
    <property type="match status" value="1"/>
</dbReference>
<feature type="binding site" evidence="10">
    <location>
        <position position="288"/>
    </location>
    <ligand>
        <name>substrate</name>
    </ligand>
</feature>
<dbReference type="EC" id="3.13.2.1" evidence="7 12"/>
<evidence type="ECO:0000313" key="16">
    <source>
        <dbReference type="Ensembl" id="ENSPSTP00000003982.1"/>
    </source>
</evidence>
<accession>A0A8C9L591</accession>
<sequence>MGGWGDAGRAADGTQPSLCRRCSTTSRPSPATQLFHVLERSHASAGKARKAARGLSGHFSVPGLQAQPRLTHTVAPPPLKARPRPLPPPLPARAAAGMSDRLPYKVADISLADWGRKAIEIAENEMPGLMKMREMYGASKPLKGARIAGCLHMTVQTAVLIETLIKLGAEVQWSSCNIFSTQDHAAAAIAKAGIPVFAWKGETDEEYLWCIEQTLYFKDGQPLNMILDDGGDLTNLVHTKYPQLLKGIRGISEETTTGVHNLYKMKANGTLKVPAINVNDSVTKSKFDNLYGCRESLIDGIKRATDVMIAGKVAVVAGYGDVGKGCAQALRSFGARVIITEIDPINALQAAMEGYEVTTMEEACKEGNIFVTTTGCTDIVQGRHFEQMKDDAIVCNIGHFDVEVDAKWLNQNAVEVVNVKPQVDRYKLRNGRHIILLAEGRLVNLGCAMGHPSFVMSNSFTNQVLAQVELWTNSDKYSVGVHFLPKKLDEAVAAAHLDKLCVKLTKLSEKQAKYLGLSKDGPFKPDHYRY</sequence>
<dbReference type="SMART" id="SM00996">
    <property type="entry name" value="AdoHcyase"/>
    <property type="match status" value="1"/>
</dbReference>
<dbReference type="Ensembl" id="ENSPSTT00000004187.1">
    <property type="protein sequence ID" value="ENSPSTP00000003982.1"/>
    <property type="gene ID" value="ENSPSTG00000002883.1"/>
</dbReference>
<dbReference type="NCBIfam" id="TIGR00936">
    <property type="entry name" value="ahcY"/>
    <property type="match status" value="1"/>
</dbReference>
<dbReference type="UniPathway" id="UPA00314">
    <property type="reaction ID" value="UER00076"/>
</dbReference>
<keyword evidence="17" id="KW-1185">Reference proteome</keyword>
<dbReference type="GO" id="GO:0005829">
    <property type="term" value="C:cytosol"/>
    <property type="evidence" value="ECO:0007669"/>
    <property type="project" value="TreeGrafter"/>
</dbReference>
<feature type="binding site" evidence="11">
    <location>
        <position position="346"/>
    </location>
    <ligand>
        <name>NAD(+)</name>
        <dbReference type="ChEBI" id="CHEBI:57540"/>
    </ligand>
</feature>
<dbReference type="PANTHER" id="PTHR23420:SF0">
    <property type="entry name" value="ADENOSYLHOMOCYSTEINASE"/>
    <property type="match status" value="1"/>
</dbReference>
<comment type="catalytic activity">
    <reaction evidence="9">
        <text>S-adenosyl-L-homocysteine + H2O = L-homocysteine + adenosine</text>
        <dbReference type="Rhea" id="RHEA:21708"/>
        <dbReference type="ChEBI" id="CHEBI:15377"/>
        <dbReference type="ChEBI" id="CHEBI:16335"/>
        <dbReference type="ChEBI" id="CHEBI:57856"/>
        <dbReference type="ChEBI" id="CHEBI:58199"/>
        <dbReference type="EC" id="3.13.2.1"/>
    </reaction>
    <physiologicalReaction direction="left-to-right" evidence="9">
        <dbReference type="Rhea" id="RHEA:21709"/>
    </physiologicalReaction>
</comment>
<dbReference type="Pfam" id="PF05221">
    <property type="entry name" value="AdoHcyase"/>
    <property type="match status" value="1"/>
</dbReference>
<feature type="binding site" evidence="11">
    <location>
        <begin position="320"/>
        <end position="325"/>
    </location>
    <ligand>
        <name>NAD(+)</name>
        <dbReference type="ChEBI" id="CHEBI:57540"/>
    </ligand>
</feature>
<feature type="binding site" evidence="10">
    <location>
        <position position="229"/>
    </location>
    <ligand>
        <name>substrate</name>
    </ligand>
</feature>
<dbReference type="FunFam" id="3.40.50.1480:FF:000007">
    <property type="entry name" value="Adenosylhomocysteinase"/>
    <property type="match status" value="1"/>
</dbReference>
<feature type="region of interest" description="Disordered" evidence="14">
    <location>
        <begin position="1"/>
        <end position="28"/>
    </location>
</feature>
<keyword evidence="4 12" id="KW-0554">One-carbon metabolism</keyword>
<evidence type="ECO:0000256" key="4">
    <source>
        <dbReference type="ARBA" id="ARBA00022563"/>
    </source>
</evidence>
<dbReference type="GO" id="GO:0004013">
    <property type="term" value="F:adenosylhomocysteinase activity"/>
    <property type="evidence" value="ECO:0007669"/>
    <property type="project" value="UniProtKB-EC"/>
</dbReference>
<dbReference type="Gene3D" id="3.40.50.1480">
    <property type="entry name" value="Adenosylhomocysteinase-like"/>
    <property type="match status" value="3"/>
</dbReference>
<keyword evidence="6 11" id="KW-0520">NAD</keyword>
<comment type="pathway">
    <text evidence="1 12">Amino-acid biosynthesis; L-homocysteine biosynthesis; L-homocysteine from S-adenosyl-L-homocysteine: step 1/1.</text>
</comment>
<feature type="compositionally biased region" description="Polar residues" evidence="14">
    <location>
        <begin position="14"/>
        <end position="28"/>
    </location>
</feature>